<dbReference type="EMBL" id="CP032405">
    <property type="protein sequence ID" value="QRF51820.1"/>
    <property type="molecule type" value="Genomic_DNA"/>
</dbReference>
<keyword evidence="5" id="KW-1185">Reference proteome</keyword>
<evidence type="ECO:0000256" key="2">
    <source>
        <dbReference type="SAM" id="Phobius"/>
    </source>
</evidence>
<feature type="transmembrane region" description="Helical" evidence="2">
    <location>
        <begin position="30"/>
        <end position="51"/>
    </location>
</feature>
<organism evidence="4 5">
    <name type="scientific">Rhizobium rosettiformans</name>
    <dbReference type="NCBI Taxonomy" id="1368430"/>
    <lineage>
        <taxon>Bacteria</taxon>
        <taxon>Pseudomonadati</taxon>
        <taxon>Pseudomonadota</taxon>
        <taxon>Alphaproteobacteria</taxon>
        <taxon>Hyphomicrobiales</taxon>
        <taxon>Rhizobiaceae</taxon>
        <taxon>Rhizobium/Agrobacterium group</taxon>
        <taxon>Rhizobium</taxon>
    </lineage>
</organism>
<proteinExistence type="predicted"/>
<sequence length="444" mass="47877">MASLAPQVIGGNRAAVQKTKSRRNKRGSSLPTILGISLACLFWGTASLAVFKGLSSSTIQAPSMAGHSLPKPELVLSKPLAPRAALAQSTDFAALEEMRNRFAEAIAATDHLGLLMLPAAMRLAEVDKSDRLLLARVESVTDSQALAVLRDALVQAEAGRQQAALATAAHERRSDRDDVDPVVTASIPTNTAEVAPVALGYAATPRATETMAAADPRVEPFEELLSAPQTEDHGALPDDGPVPGAKPQAKPRVERVPAPEAPVAAAATPEKPKRKTLFGMLAYAKPENPITTDDGAGGIFNRKNSLPGPGSRIAVYVIEDSVVHMPNGEKLRAHSGRGHMRDNPKYVHVKNMGPTPPNVYKLRMREARFHGVEAIRMNPVGDAKMYNRDGFLTHTYLLRRRGDSSGCVVFEDYNKFLNAYKRGNVHTLIVVPSMRELPKYMAML</sequence>
<gene>
    <name evidence="4" type="ORF">D4A92_10415</name>
</gene>
<evidence type="ECO:0000313" key="5">
    <source>
        <dbReference type="Proteomes" id="UP000596351"/>
    </source>
</evidence>
<dbReference type="RefSeq" id="WP_203019726.1">
    <property type="nucleotide sequence ID" value="NZ_CP032405.1"/>
</dbReference>
<name>A0ABX7EWC3_9HYPH</name>
<feature type="region of interest" description="Disordered" evidence="1">
    <location>
        <begin position="230"/>
        <end position="270"/>
    </location>
</feature>
<accession>A0ABX7EWC3</accession>
<dbReference type="InterPro" id="IPR021225">
    <property type="entry name" value="Tlde1_dom"/>
</dbReference>
<feature type="region of interest" description="Disordered" evidence="1">
    <location>
        <begin position="1"/>
        <end position="28"/>
    </location>
</feature>
<dbReference type="Proteomes" id="UP000596351">
    <property type="component" value="Chromosome"/>
</dbReference>
<feature type="domain" description="Tlde1" evidence="3">
    <location>
        <begin position="330"/>
        <end position="433"/>
    </location>
</feature>
<evidence type="ECO:0000313" key="4">
    <source>
        <dbReference type="EMBL" id="QRF51820.1"/>
    </source>
</evidence>
<dbReference type="Pfam" id="PF10908">
    <property type="entry name" value="Tlde1_dom"/>
    <property type="match status" value="1"/>
</dbReference>
<evidence type="ECO:0000256" key="1">
    <source>
        <dbReference type="SAM" id="MobiDB-lite"/>
    </source>
</evidence>
<protein>
    <submittedName>
        <fullName evidence="4">DUF2778 domain-containing protein</fullName>
    </submittedName>
</protein>
<keyword evidence="2" id="KW-0812">Transmembrane</keyword>
<keyword evidence="2" id="KW-1133">Transmembrane helix</keyword>
<evidence type="ECO:0000259" key="3">
    <source>
        <dbReference type="Pfam" id="PF10908"/>
    </source>
</evidence>
<feature type="compositionally biased region" description="Low complexity" evidence="1">
    <location>
        <begin position="258"/>
        <end position="269"/>
    </location>
</feature>
<reference evidence="4 5" key="1">
    <citation type="submission" date="2018-09" db="EMBL/GenBank/DDBJ databases">
        <title>Rhizobium sp. MAE2-X.</title>
        <authorList>
            <person name="Lee Y."/>
            <person name="Jeon C.O."/>
        </authorList>
    </citation>
    <scope>NUCLEOTIDE SEQUENCE [LARGE SCALE GENOMIC DNA]</scope>
    <source>
        <strain evidence="4 5">MAE2-X</strain>
    </source>
</reference>
<keyword evidence="2" id="KW-0472">Membrane</keyword>